<evidence type="ECO:0000256" key="1">
    <source>
        <dbReference type="SAM" id="MobiDB-lite"/>
    </source>
</evidence>
<comment type="caution">
    <text evidence="2">The sequence shown here is derived from an EMBL/GenBank/DDBJ whole genome shotgun (WGS) entry which is preliminary data.</text>
</comment>
<dbReference type="EMBL" id="BDGG01000008">
    <property type="protein sequence ID" value="GAV02611.1"/>
    <property type="molecule type" value="Genomic_DNA"/>
</dbReference>
<organism evidence="2 3">
    <name type="scientific">Ramazzottius varieornatus</name>
    <name type="common">Water bear</name>
    <name type="synonym">Tardigrade</name>
    <dbReference type="NCBI Taxonomy" id="947166"/>
    <lineage>
        <taxon>Eukaryota</taxon>
        <taxon>Metazoa</taxon>
        <taxon>Ecdysozoa</taxon>
        <taxon>Tardigrada</taxon>
        <taxon>Eutardigrada</taxon>
        <taxon>Parachela</taxon>
        <taxon>Hypsibioidea</taxon>
        <taxon>Ramazzottiidae</taxon>
        <taxon>Ramazzottius</taxon>
    </lineage>
</organism>
<dbReference type="Proteomes" id="UP000186922">
    <property type="component" value="Unassembled WGS sequence"/>
</dbReference>
<feature type="compositionally biased region" description="Basic and acidic residues" evidence="1">
    <location>
        <begin position="216"/>
        <end position="229"/>
    </location>
</feature>
<dbReference type="AlphaFoldDB" id="A0A1D1VNT5"/>
<evidence type="ECO:0000313" key="3">
    <source>
        <dbReference type="Proteomes" id="UP000186922"/>
    </source>
</evidence>
<sequence length="375" mass="41549">MAVQKKNLQRLARSICQTQFPTKPKDSLLQFENNIEVSGLGVLSTFRLSQTAAFKAPLDAVLSNCGTMFSRKQNSHLMEVNVVALKIAWEFSKLDPDVGVFELRFNCIYTAFELPFQVNLRKLNSLYQQVVFDPQIQKGATISFGDSGPTVTIQKSGKIAIRCTSDTSLTVGTPDGKLEDDNLPNTLAAATSVSEMARRAMIQGSEKPRVPASDDSPSKSKQEREFERDLDKQNPYECYERRLALFFMAHTNIHGLAAASRAMEKVRNSDSRNPICSFTCAETLPARSLGMRQRNSVEDSAIREEAGAQGGARKAVPRIIRDADPVTMPVESSSFHKRVQAAAMGICHKITDFDAYPLRSRIRALSHANEPSDLQ</sequence>
<dbReference type="SUPFAM" id="SSF55945">
    <property type="entry name" value="TATA-box binding protein-like"/>
    <property type="match status" value="1"/>
</dbReference>
<name>A0A1D1VNT5_RAMVA</name>
<protein>
    <submittedName>
        <fullName evidence="2">Uncharacterized protein</fullName>
    </submittedName>
</protein>
<evidence type="ECO:0000313" key="2">
    <source>
        <dbReference type="EMBL" id="GAV02611.1"/>
    </source>
</evidence>
<accession>A0A1D1VNT5</accession>
<keyword evidence="3" id="KW-1185">Reference proteome</keyword>
<proteinExistence type="predicted"/>
<reference evidence="2 3" key="1">
    <citation type="journal article" date="2016" name="Nat. Commun.">
        <title>Extremotolerant tardigrade genome and improved radiotolerance of human cultured cells by tardigrade-unique protein.</title>
        <authorList>
            <person name="Hashimoto T."/>
            <person name="Horikawa D.D."/>
            <person name="Saito Y."/>
            <person name="Kuwahara H."/>
            <person name="Kozuka-Hata H."/>
            <person name="Shin-I T."/>
            <person name="Minakuchi Y."/>
            <person name="Ohishi K."/>
            <person name="Motoyama A."/>
            <person name="Aizu T."/>
            <person name="Enomoto A."/>
            <person name="Kondo K."/>
            <person name="Tanaka S."/>
            <person name="Hara Y."/>
            <person name="Koshikawa S."/>
            <person name="Sagara H."/>
            <person name="Miura T."/>
            <person name="Yokobori S."/>
            <person name="Miyagawa K."/>
            <person name="Suzuki Y."/>
            <person name="Kubo T."/>
            <person name="Oyama M."/>
            <person name="Kohara Y."/>
            <person name="Fujiyama A."/>
            <person name="Arakawa K."/>
            <person name="Katayama T."/>
            <person name="Toyoda A."/>
            <person name="Kunieda T."/>
        </authorList>
    </citation>
    <scope>NUCLEOTIDE SEQUENCE [LARGE SCALE GENOMIC DNA]</scope>
    <source>
        <strain evidence="2 3">YOKOZUNA-1</strain>
    </source>
</reference>
<gene>
    <name evidence="2" type="primary">RvY_13152-1</name>
    <name evidence="2" type="synonym">RvY_13152.1</name>
    <name evidence="2" type="ORF">RvY_13152</name>
</gene>
<feature type="region of interest" description="Disordered" evidence="1">
    <location>
        <begin position="202"/>
        <end position="229"/>
    </location>
</feature>